<dbReference type="Ensembl" id="ENSCPOT00000039543.1">
    <property type="protein sequence ID" value="ENSCPOP00000032733.1"/>
    <property type="gene ID" value="ENSCPOG00000040779.1"/>
</dbReference>
<comment type="subcellular location">
    <subcellularLocation>
        <location evidence="1 11">Mitochondrion inner membrane</location>
        <topology evidence="1 11">Single-pass membrane protein</topology>
    </subcellularLocation>
</comment>
<dbReference type="AlphaFoldDB" id="A0A286Y5E3"/>
<reference evidence="13" key="1">
    <citation type="journal article" date="2011" name="Nature">
        <title>A high-resolution map of human evolutionary constraint using 29 mammals.</title>
        <authorList>
            <person name="Lindblad-Toh K."/>
            <person name="Garber M."/>
            <person name="Zuk O."/>
            <person name="Lin M.F."/>
            <person name="Parker B.J."/>
            <person name="Washietl S."/>
            <person name="Kheradpour P."/>
            <person name="Ernst J."/>
            <person name="Jordan G."/>
            <person name="Mauceli E."/>
            <person name="Ward L.D."/>
            <person name="Lowe C.B."/>
            <person name="Holloway A.K."/>
            <person name="Clamp M."/>
            <person name="Gnerre S."/>
            <person name="Alfoldi J."/>
            <person name="Beal K."/>
            <person name="Chang J."/>
            <person name="Clawson H."/>
            <person name="Cuff J."/>
            <person name="Di Palma F."/>
            <person name="Fitzgerald S."/>
            <person name="Flicek P."/>
            <person name="Guttman M."/>
            <person name="Hubisz M.J."/>
            <person name="Jaffe D.B."/>
            <person name="Jungreis I."/>
            <person name="Kent W.J."/>
            <person name="Kostka D."/>
            <person name="Lara M."/>
            <person name="Martins A.L."/>
            <person name="Massingham T."/>
            <person name="Moltke I."/>
            <person name="Raney B.J."/>
            <person name="Rasmussen M.D."/>
            <person name="Robinson J."/>
            <person name="Stark A."/>
            <person name="Vilella A.J."/>
            <person name="Wen J."/>
            <person name="Xie X."/>
            <person name="Zody M.C."/>
            <person name="Baldwin J."/>
            <person name="Bloom T."/>
            <person name="Chin C.W."/>
            <person name="Heiman D."/>
            <person name="Nicol R."/>
            <person name="Nusbaum C."/>
            <person name="Young S."/>
            <person name="Wilkinson J."/>
            <person name="Worley K.C."/>
            <person name="Kovar C.L."/>
            <person name="Muzny D.M."/>
            <person name="Gibbs R.A."/>
            <person name="Cree A."/>
            <person name="Dihn H.H."/>
            <person name="Fowler G."/>
            <person name="Jhangiani S."/>
            <person name="Joshi V."/>
            <person name="Lee S."/>
            <person name="Lewis L.R."/>
            <person name="Nazareth L.V."/>
            <person name="Okwuonu G."/>
            <person name="Santibanez J."/>
            <person name="Warren W.C."/>
            <person name="Mardis E.R."/>
            <person name="Weinstock G.M."/>
            <person name="Wilson R.K."/>
            <person name="Delehaunty K."/>
            <person name="Dooling D."/>
            <person name="Fronik C."/>
            <person name="Fulton L."/>
            <person name="Fulton B."/>
            <person name="Graves T."/>
            <person name="Minx P."/>
            <person name="Sodergren E."/>
            <person name="Birney E."/>
            <person name="Margulies E.H."/>
            <person name="Herrero J."/>
            <person name="Green E.D."/>
            <person name="Haussler D."/>
            <person name="Siepel A."/>
            <person name="Goldman N."/>
            <person name="Pollard K.S."/>
            <person name="Pedersen J.S."/>
            <person name="Lander E.S."/>
            <person name="Kellis M."/>
        </authorList>
    </citation>
    <scope>NUCLEOTIDE SEQUENCE [LARGE SCALE GENOMIC DNA]</scope>
    <source>
        <strain evidence="13">2N</strain>
    </source>
</reference>
<comment type="subunit">
    <text evidence="4 11">Component of the cytochrome c oxidase (complex IV, CIV), a multisubunit enzyme composed of 14 subunits. The complex is composed of a catalytic core of 3 subunits MT-CO1, MT-CO2 and MT-CO3, encoded in the mitochondrial DNA, and 11 supernumerary subunits COX4I, COX5A, COX5B, COX6A, COX6B, COX6C, COX7A, COX7B, COX7C, COX8 and NDUFA4, which are encoded in the nuclear genome. The complex exists as a monomer or a dimer and forms supercomplexes (SCs) in the inner mitochondrial membrane with NADH-ubiquinone oxidoreductase (complex I, CI) and ubiquinol-cytochrome c oxidoreductase (cytochrome b-c1 complex, complex III, CIII), resulting in different assemblies (supercomplex SCI(1)III(2)IV(1) and megacomplex MCI(2)III(2)IV(2)).</text>
</comment>
<dbReference type="Gene3D" id="4.10.81.10">
    <property type="entry name" value="Cytochrome c oxidase, subunit 8"/>
    <property type="match status" value="1"/>
</dbReference>
<reference evidence="12" key="3">
    <citation type="submission" date="2025-09" db="UniProtKB">
        <authorList>
            <consortium name="Ensembl"/>
        </authorList>
    </citation>
    <scope>IDENTIFICATION</scope>
    <source>
        <strain evidence="12">2N</strain>
    </source>
</reference>
<dbReference type="FunCoup" id="A0A286Y5E3">
    <property type="interactions" value="131"/>
</dbReference>
<reference evidence="12" key="2">
    <citation type="submission" date="2025-08" db="UniProtKB">
        <authorList>
            <consortium name="Ensembl"/>
        </authorList>
    </citation>
    <scope>IDENTIFICATION</scope>
    <source>
        <strain evidence="12">2N</strain>
    </source>
</reference>
<dbReference type="PANTHER" id="PTHR16717:SF4">
    <property type="entry name" value="CYTOCHROME C OXIDASE SUBUNIT 8B, MITOCHONDRIAL"/>
    <property type="match status" value="1"/>
</dbReference>
<proteinExistence type="inferred from homology"/>
<accession>A0A286Y5E3</accession>
<keyword evidence="8 11" id="KW-1133">Transmembrane helix</keyword>
<comment type="similarity">
    <text evidence="3 11">Belongs to the cytochrome c oxidase VIII family.</text>
</comment>
<evidence type="ECO:0000256" key="4">
    <source>
        <dbReference type="ARBA" id="ARBA00011485"/>
    </source>
</evidence>
<sequence length="70" mass="7585">MLRLASAVQLLQVPFKCWVVSKAHVSAKPARTPTSSMEQAVGISAIFLSFLVPAGWILSHLESYKKSSIA</sequence>
<evidence type="ECO:0000256" key="2">
    <source>
        <dbReference type="ARBA" id="ARBA00004673"/>
    </source>
</evidence>
<comment type="pathway">
    <text evidence="2 11">Energy metabolism; oxidative phosphorylation.</text>
</comment>
<comment type="function">
    <text evidence="11">Component of the cytochrome c oxidase, the last enzyme in the mitochondrial electron transport chain which drives oxidative phosphorylation. The respiratory chain contains 3 multisubunit complexes succinate dehydrogenase (complex II, CII), ubiquinol-cytochrome c oxidoreductase (cytochrome b-c1 complex, complex III, CIII) and cytochrome c oxidase (complex IV, CIV), that cooperate to transfer electrons derived from NADH and succinate to molecular oxygen, creating an electrochemical gradient over the inner membrane that drives transmembrane transport and the ATP synthase. Cytochrome c oxidase is the component of the respiratory chain that catalyzes the reduction of oxygen to water. Electrons originating from reduced cytochrome c in the intermembrane space (IMS) are transferred via the dinuclear copper A center (CU(A)) of subunit 2 and heme A of subunit 1 to the active site in subunit 1, a binuclear center (BNC) formed by heme A3 and copper B (CU(B)). The BNC reduces molecular oxygen to 2 water molecules using 4 electrons from cytochrome c in the IMS and 4 protons from the mitochondrial matrix.</text>
</comment>
<dbReference type="CDD" id="cd00930">
    <property type="entry name" value="Cyt_c_Oxidase_VIII"/>
    <property type="match status" value="1"/>
</dbReference>
<protein>
    <recommendedName>
        <fullName evidence="11">Cytochrome c oxidase subunit 8</fullName>
    </recommendedName>
    <alternativeName>
        <fullName evidence="11">Cytochrome c oxidase polypeptide VIII</fullName>
    </alternativeName>
</protein>
<evidence type="ECO:0000256" key="11">
    <source>
        <dbReference type="RuleBase" id="RU368101"/>
    </source>
</evidence>
<dbReference type="UniPathway" id="UPA00705"/>
<dbReference type="SUPFAM" id="SSF81431">
    <property type="entry name" value="Mitochondrial cytochrome c oxidase subunit VIIIb (aka IX)"/>
    <property type="match status" value="1"/>
</dbReference>
<evidence type="ECO:0000256" key="7">
    <source>
        <dbReference type="ARBA" id="ARBA00022946"/>
    </source>
</evidence>
<evidence type="ECO:0000313" key="12">
    <source>
        <dbReference type="Ensembl" id="ENSCPOP00000032733.1"/>
    </source>
</evidence>
<keyword evidence="5 11" id="KW-0812">Transmembrane</keyword>
<dbReference type="InParanoid" id="A0A286Y5E3"/>
<dbReference type="GO" id="GO:0006123">
    <property type="term" value="P:mitochondrial electron transport, cytochrome c to oxygen"/>
    <property type="evidence" value="ECO:0007669"/>
    <property type="project" value="UniProtKB-UniRule"/>
</dbReference>
<dbReference type="STRING" id="10141.ENSCPOP00000032733"/>
<evidence type="ECO:0000256" key="1">
    <source>
        <dbReference type="ARBA" id="ARBA00004434"/>
    </source>
</evidence>
<dbReference type="GO" id="GO:0005743">
    <property type="term" value="C:mitochondrial inner membrane"/>
    <property type="evidence" value="ECO:0007669"/>
    <property type="project" value="UniProtKB-SubCell"/>
</dbReference>
<evidence type="ECO:0000256" key="8">
    <source>
        <dbReference type="ARBA" id="ARBA00022989"/>
    </source>
</evidence>
<dbReference type="Pfam" id="PF02285">
    <property type="entry name" value="COX8"/>
    <property type="match status" value="1"/>
</dbReference>
<dbReference type="KEGG" id="cpoc:100714158"/>
<dbReference type="InterPro" id="IPR003205">
    <property type="entry name" value="Cyt_c_oxidase_su8"/>
</dbReference>
<evidence type="ECO:0000256" key="3">
    <source>
        <dbReference type="ARBA" id="ARBA00010117"/>
    </source>
</evidence>
<organism evidence="12 13">
    <name type="scientific">Cavia porcellus</name>
    <name type="common">Guinea pig</name>
    <dbReference type="NCBI Taxonomy" id="10141"/>
    <lineage>
        <taxon>Eukaryota</taxon>
        <taxon>Metazoa</taxon>
        <taxon>Chordata</taxon>
        <taxon>Craniata</taxon>
        <taxon>Vertebrata</taxon>
        <taxon>Euteleostomi</taxon>
        <taxon>Mammalia</taxon>
        <taxon>Eutheria</taxon>
        <taxon>Euarchontoglires</taxon>
        <taxon>Glires</taxon>
        <taxon>Rodentia</taxon>
        <taxon>Hystricomorpha</taxon>
        <taxon>Caviidae</taxon>
        <taxon>Cavia</taxon>
    </lineage>
</organism>
<evidence type="ECO:0000256" key="10">
    <source>
        <dbReference type="ARBA" id="ARBA00023136"/>
    </source>
</evidence>
<dbReference type="FunFam" id="4.10.81.10:FF:000001">
    <property type="entry name" value="Cytochrome c oxidase subunit 8B, mitochondrial"/>
    <property type="match status" value="1"/>
</dbReference>
<keyword evidence="10 11" id="KW-0472">Membrane</keyword>
<keyword evidence="7 11" id="KW-0809">Transit peptide</keyword>
<dbReference type="OrthoDB" id="8931496at2759"/>
<name>A0A286Y5E3_CAVPO</name>
<dbReference type="EMBL" id="AAKN02056357">
    <property type="status" value="NOT_ANNOTATED_CDS"/>
    <property type="molecule type" value="Genomic_DNA"/>
</dbReference>
<feature type="transmembrane region" description="Helical" evidence="11">
    <location>
        <begin position="39"/>
        <end position="58"/>
    </location>
</feature>
<dbReference type="Bgee" id="ENSCPOG00000040779">
    <property type="expression patterns" value="Expressed in heart left ventricle and 4 other cell types or tissues"/>
</dbReference>
<dbReference type="InterPro" id="IPR036548">
    <property type="entry name" value="Cyt_c_oxidase_su8_sf"/>
</dbReference>
<dbReference type="GeneID" id="100714158"/>
<dbReference type="GeneTree" id="ENSGT00390000006255"/>
<keyword evidence="9 11" id="KW-0496">Mitochondrion</keyword>
<dbReference type="OMA" id="WVVPKAH"/>
<evidence type="ECO:0000256" key="6">
    <source>
        <dbReference type="ARBA" id="ARBA00022792"/>
    </source>
</evidence>
<dbReference type="PANTHER" id="PTHR16717">
    <property type="entry name" value="CYTOCHROME C OXIDASE POLYPEPTIDE VIII"/>
    <property type="match status" value="1"/>
</dbReference>
<evidence type="ECO:0000313" key="13">
    <source>
        <dbReference type="Proteomes" id="UP000005447"/>
    </source>
</evidence>
<dbReference type="VEuPathDB" id="HostDB:ENSCPOG00000040779"/>
<keyword evidence="13" id="KW-1185">Reference proteome</keyword>
<evidence type="ECO:0000256" key="9">
    <source>
        <dbReference type="ARBA" id="ARBA00023128"/>
    </source>
</evidence>
<evidence type="ECO:0000256" key="5">
    <source>
        <dbReference type="ARBA" id="ARBA00022692"/>
    </source>
</evidence>
<dbReference type="Proteomes" id="UP000005447">
    <property type="component" value="Unassembled WGS sequence"/>
</dbReference>
<dbReference type="RefSeq" id="XP_003461345.1">
    <property type="nucleotide sequence ID" value="XM_003461297.3"/>
</dbReference>
<keyword evidence="6 11" id="KW-0999">Mitochondrion inner membrane</keyword>
<gene>
    <name evidence="12" type="primary">LOC100714158</name>
</gene>
<dbReference type="GO" id="GO:0045277">
    <property type="term" value="C:respiratory chain complex IV"/>
    <property type="evidence" value="ECO:0007669"/>
    <property type="project" value="UniProtKB-UniRule"/>
</dbReference>